<evidence type="ECO:0000256" key="9">
    <source>
        <dbReference type="ARBA" id="ARBA00022989"/>
    </source>
</evidence>
<dbReference type="Gene3D" id="3.80.10.10">
    <property type="entry name" value="Ribonuclease Inhibitor"/>
    <property type="match status" value="1"/>
</dbReference>
<dbReference type="EMBL" id="CAJRST010012224">
    <property type="protein sequence ID" value="CAG5927863.1"/>
    <property type="molecule type" value="Genomic_DNA"/>
</dbReference>
<evidence type="ECO:0000256" key="14">
    <source>
        <dbReference type="SAM" id="Phobius"/>
    </source>
</evidence>
<dbReference type="Proteomes" id="UP000677803">
    <property type="component" value="Unassembled WGS sequence"/>
</dbReference>
<sequence>MLESCSSGKNRMWMLVNYLVWIGLFLQVHTDHPSCFLKGQHADCHSKGHYWVPVLPPIITHLYLEMNYISEINSVFPVSLKILILSNNYLASPDPMTFQSLHFLSLSENRFHCDCTLDFFLKWLNMTNVTFLSPVQDYRCEFPSAVNGLPLLEYSMIIEPCEEDDEKTVHAFKGILFALSATLITSVTFCGIIYAHLRGQIFIIYKKIAGRVLEGSKRTPPENDLKFDAFVCFSNNNYRWVEAALLKQLDNQFSEENLLRCCFEARDFLPGEDHLSNIRDAIWGSRKTLCIVSKEFLKDGWCLEAFTLAQSRMLEELTNILIMVVVGKVAHYQLMKCNAVRAFVQRREYLTWPDDPQDLEWFYDQLITQILKDTKLKNFKVDKLEPAEPEHQPGAVEEILLENVRAIAK</sequence>
<evidence type="ECO:0000256" key="4">
    <source>
        <dbReference type="ARBA" id="ARBA00022614"/>
    </source>
</evidence>
<dbReference type="PROSITE" id="PS50104">
    <property type="entry name" value="TIR"/>
    <property type="match status" value="1"/>
</dbReference>
<dbReference type="Gene3D" id="3.40.50.10140">
    <property type="entry name" value="Toll/interleukin-1 receptor homology (TIR) domain"/>
    <property type="match status" value="1"/>
</dbReference>
<dbReference type="SMART" id="SM00255">
    <property type="entry name" value="TIR"/>
    <property type="match status" value="1"/>
</dbReference>
<dbReference type="AlphaFoldDB" id="A0A8S4BCM9"/>
<keyword evidence="7" id="KW-0677">Repeat</keyword>
<dbReference type="GO" id="GO:0002224">
    <property type="term" value="P:toll-like receptor signaling pathway"/>
    <property type="evidence" value="ECO:0007669"/>
    <property type="project" value="TreeGrafter"/>
</dbReference>
<keyword evidence="17" id="KW-1185">Reference proteome</keyword>
<keyword evidence="3" id="KW-0399">Innate immunity</keyword>
<keyword evidence="10 14" id="KW-0472">Membrane</keyword>
<dbReference type="SMART" id="SM00082">
    <property type="entry name" value="LRRCT"/>
    <property type="match status" value="1"/>
</dbReference>
<evidence type="ECO:0000256" key="10">
    <source>
        <dbReference type="ARBA" id="ARBA00023136"/>
    </source>
</evidence>
<feature type="transmembrane region" description="Helical" evidence="14">
    <location>
        <begin position="175"/>
        <end position="197"/>
    </location>
</feature>
<dbReference type="SUPFAM" id="SSF52200">
    <property type="entry name" value="Toll/Interleukin receptor TIR domain"/>
    <property type="match status" value="1"/>
</dbReference>
<proteinExistence type="inferred from homology"/>
<evidence type="ECO:0000259" key="15">
    <source>
        <dbReference type="PROSITE" id="PS50104"/>
    </source>
</evidence>
<evidence type="ECO:0000256" key="7">
    <source>
        <dbReference type="ARBA" id="ARBA00022737"/>
    </source>
</evidence>
<dbReference type="GO" id="GO:0038023">
    <property type="term" value="F:signaling receptor activity"/>
    <property type="evidence" value="ECO:0007669"/>
    <property type="project" value="TreeGrafter"/>
</dbReference>
<evidence type="ECO:0000313" key="17">
    <source>
        <dbReference type="Proteomes" id="UP000677803"/>
    </source>
</evidence>
<comment type="caution">
    <text evidence="16">The sequence shown here is derived from an EMBL/GenBank/DDBJ whole genome shotgun (WGS) entry which is preliminary data.</text>
</comment>
<keyword evidence="13" id="KW-0395">Inflammatory response</keyword>
<evidence type="ECO:0000256" key="1">
    <source>
        <dbReference type="ARBA" id="ARBA00004479"/>
    </source>
</evidence>
<keyword evidence="8" id="KW-0391">Immunity</keyword>
<evidence type="ECO:0000256" key="3">
    <source>
        <dbReference type="ARBA" id="ARBA00022588"/>
    </source>
</evidence>
<dbReference type="FunFam" id="3.40.50.10140:FF:000001">
    <property type="entry name" value="Toll-like receptor 2"/>
    <property type="match status" value="1"/>
</dbReference>
<keyword evidence="9 14" id="KW-1133">Transmembrane helix</keyword>
<accession>A0A8S4BCM9</accession>
<keyword evidence="4" id="KW-0433">Leucine-rich repeat</keyword>
<keyword evidence="5 14" id="KW-0812">Transmembrane</keyword>
<evidence type="ECO:0000256" key="13">
    <source>
        <dbReference type="ARBA" id="ARBA00023198"/>
    </source>
</evidence>
<dbReference type="OrthoDB" id="6160824at2759"/>
<comment type="subcellular location">
    <subcellularLocation>
        <location evidence="1">Membrane</location>
        <topology evidence="1">Single-pass type I membrane protein</topology>
    </subcellularLocation>
</comment>
<organism evidence="16 17">
    <name type="scientific">Menidia menidia</name>
    <name type="common">Atlantic silverside</name>
    <dbReference type="NCBI Taxonomy" id="238744"/>
    <lineage>
        <taxon>Eukaryota</taxon>
        <taxon>Metazoa</taxon>
        <taxon>Chordata</taxon>
        <taxon>Craniata</taxon>
        <taxon>Vertebrata</taxon>
        <taxon>Euteleostomi</taxon>
        <taxon>Actinopterygii</taxon>
        <taxon>Neopterygii</taxon>
        <taxon>Teleostei</taxon>
        <taxon>Neoteleostei</taxon>
        <taxon>Acanthomorphata</taxon>
        <taxon>Ovalentaria</taxon>
        <taxon>Atherinomorphae</taxon>
        <taxon>Atheriniformes</taxon>
        <taxon>Atherinopsidae</taxon>
        <taxon>Menidiinae</taxon>
        <taxon>Menidia</taxon>
    </lineage>
</organism>
<evidence type="ECO:0000256" key="12">
    <source>
        <dbReference type="ARBA" id="ARBA00023180"/>
    </source>
</evidence>
<dbReference type="InterPro" id="IPR032675">
    <property type="entry name" value="LRR_dom_sf"/>
</dbReference>
<keyword evidence="11" id="KW-0675">Receptor</keyword>
<dbReference type="GO" id="GO:0005886">
    <property type="term" value="C:plasma membrane"/>
    <property type="evidence" value="ECO:0007669"/>
    <property type="project" value="TreeGrafter"/>
</dbReference>
<dbReference type="GO" id="GO:0045087">
    <property type="term" value="P:innate immune response"/>
    <property type="evidence" value="ECO:0007669"/>
    <property type="project" value="UniProtKB-KW"/>
</dbReference>
<evidence type="ECO:0000256" key="5">
    <source>
        <dbReference type="ARBA" id="ARBA00022692"/>
    </source>
</evidence>
<evidence type="ECO:0000256" key="11">
    <source>
        <dbReference type="ARBA" id="ARBA00023170"/>
    </source>
</evidence>
<evidence type="ECO:0000256" key="6">
    <source>
        <dbReference type="ARBA" id="ARBA00022729"/>
    </source>
</evidence>
<comment type="similarity">
    <text evidence="2">Belongs to the Toll-like receptor family.</text>
</comment>
<reference evidence="16" key="1">
    <citation type="submission" date="2021-05" db="EMBL/GenBank/DDBJ databases">
        <authorList>
            <person name="Tigano A."/>
        </authorList>
    </citation>
    <scope>NUCLEOTIDE SEQUENCE</scope>
</reference>
<feature type="domain" description="TIR" evidence="15">
    <location>
        <begin position="225"/>
        <end position="370"/>
    </location>
</feature>
<dbReference type="InterPro" id="IPR035897">
    <property type="entry name" value="Toll_tir_struct_dom_sf"/>
</dbReference>
<feature type="transmembrane region" description="Helical" evidence="14">
    <location>
        <begin position="12"/>
        <end position="30"/>
    </location>
</feature>
<gene>
    <name evidence="16" type="ORF">MMEN_LOCUS11544</name>
</gene>
<dbReference type="GO" id="GO:0006954">
    <property type="term" value="P:inflammatory response"/>
    <property type="evidence" value="ECO:0007669"/>
    <property type="project" value="UniProtKB-KW"/>
</dbReference>
<evidence type="ECO:0000256" key="8">
    <source>
        <dbReference type="ARBA" id="ARBA00022859"/>
    </source>
</evidence>
<evidence type="ECO:0000256" key="2">
    <source>
        <dbReference type="ARBA" id="ARBA00009634"/>
    </source>
</evidence>
<dbReference type="PANTHER" id="PTHR24365">
    <property type="entry name" value="TOLL-LIKE RECEPTOR"/>
    <property type="match status" value="1"/>
</dbReference>
<dbReference type="Pfam" id="PF01582">
    <property type="entry name" value="TIR"/>
    <property type="match status" value="1"/>
</dbReference>
<dbReference type="SUPFAM" id="SSF52058">
    <property type="entry name" value="L domain-like"/>
    <property type="match status" value="1"/>
</dbReference>
<name>A0A8S4BCM9_9TELE</name>
<keyword evidence="6" id="KW-0732">Signal</keyword>
<dbReference type="InterPro" id="IPR000483">
    <property type="entry name" value="Cys-rich_flank_reg_C"/>
</dbReference>
<dbReference type="PANTHER" id="PTHR24365:SF525">
    <property type="entry name" value="TOLL-LIKE RECEPTOR 5"/>
    <property type="match status" value="1"/>
</dbReference>
<keyword evidence="12" id="KW-0325">Glycoprotein</keyword>
<dbReference type="InterPro" id="IPR000157">
    <property type="entry name" value="TIR_dom"/>
</dbReference>
<evidence type="ECO:0000313" key="16">
    <source>
        <dbReference type="EMBL" id="CAG5927863.1"/>
    </source>
</evidence>
<protein>
    <submittedName>
        <fullName evidence="16">(Atlantic silverside) hypothetical protein</fullName>
    </submittedName>
</protein>